<keyword evidence="2" id="KW-1185">Reference proteome</keyword>
<reference evidence="3" key="1">
    <citation type="submission" date="2017-02" db="UniProtKB">
        <authorList>
            <consortium name="WormBaseParasite"/>
        </authorList>
    </citation>
    <scope>IDENTIFICATION</scope>
</reference>
<dbReference type="WBParaSite" id="TCLT_0000341401-mRNA-1">
    <property type="protein sequence ID" value="TCLT_0000341401-mRNA-1"/>
    <property type="gene ID" value="TCLT_0000341401"/>
</dbReference>
<dbReference type="Proteomes" id="UP000276776">
    <property type="component" value="Unassembled WGS sequence"/>
</dbReference>
<evidence type="ECO:0000313" key="1">
    <source>
        <dbReference type="EMBL" id="VDM99858.1"/>
    </source>
</evidence>
<reference evidence="1 2" key="2">
    <citation type="submission" date="2018-11" db="EMBL/GenBank/DDBJ databases">
        <authorList>
            <consortium name="Pathogen Informatics"/>
        </authorList>
    </citation>
    <scope>NUCLEOTIDE SEQUENCE [LARGE SCALE GENOMIC DNA]</scope>
</reference>
<proteinExistence type="predicted"/>
<accession>A0A0N5CT56</accession>
<dbReference type="AlphaFoldDB" id="A0A0N5CT56"/>
<evidence type="ECO:0000313" key="3">
    <source>
        <dbReference type="WBParaSite" id="TCLT_0000341401-mRNA-1"/>
    </source>
</evidence>
<organism evidence="3">
    <name type="scientific">Thelazia callipaeda</name>
    <name type="common">Oriental eyeworm</name>
    <name type="synonym">Parasitic nematode</name>
    <dbReference type="NCBI Taxonomy" id="103827"/>
    <lineage>
        <taxon>Eukaryota</taxon>
        <taxon>Metazoa</taxon>
        <taxon>Ecdysozoa</taxon>
        <taxon>Nematoda</taxon>
        <taxon>Chromadorea</taxon>
        <taxon>Rhabditida</taxon>
        <taxon>Spirurina</taxon>
        <taxon>Spiruromorpha</taxon>
        <taxon>Thelazioidea</taxon>
        <taxon>Thelaziidae</taxon>
        <taxon>Thelazia</taxon>
    </lineage>
</organism>
<dbReference type="EMBL" id="UYYF01001425">
    <property type="protein sequence ID" value="VDM99858.1"/>
    <property type="molecule type" value="Genomic_DNA"/>
</dbReference>
<evidence type="ECO:0000313" key="2">
    <source>
        <dbReference type="Proteomes" id="UP000276776"/>
    </source>
</evidence>
<name>A0A0N5CT56_THECL</name>
<sequence>MLVYTAKPLIRDLSEKLPEKSSKPGEESDIQQFPKTFGSRLRTSYTKLVDLPPPPLFDPKLLQGIYKINNKFIAKIK</sequence>
<protein>
    <submittedName>
        <fullName evidence="1 3">Uncharacterized protein</fullName>
    </submittedName>
</protein>
<gene>
    <name evidence="1" type="ORF">TCLT_LOCUS3407</name>
</gene>